<dbReference type="Pfam" id="PF01497">
    <property type="entry name" value="Peripla_BP_2"/>
    <property type="match status" value="1"/>
</dbReference>
<dbReference type="InterPro" id="IPR050902">
    <property type="entry name" value="ABC_Transporter_SBP"/>
</dbReference>
<name>Q2FQR2_METHJ</name>
<organism evidence="2 3">
    <name type="scientific">Methanospirillum hungatei JF-1 (strain ATCC 27890 / DSM 864 / NBRC 100397 / JF-1)</name>
    <dbReference type="NCBI Taxonomy" id="323259"/>
    <lineage>
        <taxon>Archaea</taxon>
        <taxon>Methanobacteriati</taxon>
        <taxon>Methanobacteriota</taxon>
        <taxon>Stenosarchaea group</taxon>
        <taxon>Methanomicrobia</taxon>
        <taxon>Methanomicrobiales</taxon>
        <taxon>Methanospirillaceae</taxon>
        <taxon>Methanospirillum</taxon>
    </lineage>
</organism>
<dbReference type="PANTHER" id="PTHR30535">
    <property type="entry name" value="VITAMIN B12-BINDING PROTEIN"/>
    <property type="match status" value="1"/>
</dbReference>
<evidence type="ECO:0000259" key="1">
    <source>
        <dbReference type="PROSITE" id="PS50983"/>
    </source>
</evidence>
<dbReference type="Gene3D" id="3.40.50.1980">
    <property type="entry name" value="Nitrogenase molybdenum iron protein domain"/>
    <property type="match status" value="2"/>
</dbReference>
<dbReference type="SUPFAM" id="SSF53807">
    <property type="entry name" value="Helical backbone' metal receptor"/>
    <property type="match status" value="1"/>
</dbReference>
<keyword evidence="3" id="KW-1185">Reference proteome</keyword>
<dbReference type="InParanoid" id="Q2FQR2"/>
<proteinExistence type="predicted"/>
<sequence length="338" mass="37128">MITMMKNSYISYFAIFVIVCGLILPFCSADVSFTDTSGDTITLPFAAKRIICLNSDAAEALVILGAGNSIIGLTDSTMKDTALMKHMPNAISVGDWQTPGIERILALKPDAVISYSSSKPKNAEQLKNAGINLIYLDCYKFNTLKQDITSLGTLIGADEKAEQYLTFMKKWEDEVTSRLKNIPEQDLPTAYIEGYSDYSAQGKDSGIDILMGIARGKNLAASLGEQWPKVTPEWVMSENPSVIIKTVSLKPDKTLEQVREEMIARTGFDSLDAVKEKQVFVLNGDLVYGPRSPAGLVYLAKALHPDECKDLNPKDVLQEYADTFVSGTEMGEYYAPVL</sequence>
<evidence type="ECO:0000313" key="3">
    <source>
        <dbReference type="Proteomes" id="UP000001941"/>
    </source>
</evidence>
<dbReference type="KEGG" id="mhu:Mhun_0286"/>
<dbReference type="InterPro" id="IPR002491">
    <property type="entry name" value="ABC_transptr_periplasmic_BD"/>
</dbReference>
<dbReference type="EnsemblBacteria" id="ABD40057">
    <property type="protein sequence ID" value="ABD40057"/>
    <property type="gene ID" value="Mhun_0286"/>
</dbReference>
<dbReference type="HOGENOM" id="CLU_038034_2_0_2"/>
<dbReference type="PANTHER" id="PTHR30535:SF34">
    <property type="entry name" value="MOLYBDATE-BINDING PROTEIN MOLA"/>
    <property type="match status" value="1"/>
</dbReference>
<dbReference type="eggNOG" id="arCOG04233">
    <property type="taxonomic scope" value="Archaea"/>
</dbReference>
<dbReference type="Proteomes" id="UP000001941">
    <property type="component" value="Chromosome"/>
</dbReference>
<protein>
    <submittedName>
        <fullName evidence="2">Periplasmic binding protein</fullName>
    </submittedName>
</protein>
<dbReference type="PROSITE" id="PS50983">
    <property type="entry name" value="FE_B12_PBP"/>
    <property type="match status" value="1"/>
</dbReference>
<gene>
    <name evidence="2" type="ordered locus">Mhun_0286</name>
</gene>
<dbReference type="STRING" id="323259.Mhun_0286"/>
<accession>Q2FQR2</accession>
<reference evidence="3" key="1">
    <citation type="journal article" date="2016" name="Stand. Genomic Sci.">
        <title>Complete genome sequence of Methanospirillum hungatei type strain JF1.</title>
        <authorList>
            <person name="Gunsalus R.P."/>
            <person name="Cook L.E."/>
            <person name="Crable B."/>
            <person name="Rohlin L."/>
            <person name="McDonald E."/>
            <person name="Mouttaki H."/>
            <person name="Sieber J.R."/>
            <person name="Poweleit N."/>
            <person name="Zhou H."/>
            <person name="Lapidus A.L."/>
            <person name="Daligault H.E."/>
            <person name="Land M."/>
            <person name="Gilna P."/>
            <person name="Ivanova N."/>
            <person name="Kyrpides N."/>
            <person name="Culley D.E."/>
            <person name="McInerney M.J."/>
        </authorList>
    </citation>
    <scope>NUCLEOTIDE SEQUENCE [LARGE SCALE GENOMIC DNA]</scope>
    <source>
        <strain evidence="3">ATCC 27890 / DSM 864 / NBRC 100397 / JF-1</strain>
    </source>
</reference>
<dbReference type="AlphaFoldDB" id="Q2FQR2"/>
<evidence type="ECO:0000313" key="2">
    <source>
        <dbReference type="EMBL" id="ABD40057.1"/>
    </source>
</evidence>
<dbReference type="EMBL" id="CP000254">
    <property type="protein sequence ID" value="ABD40057.1"/>
    <property type="molecule type" value="Genomic_DNA"/>
</dbReference>
<feature type="domain" description="Fe/B12 periplasmic-binding" evidence="1">
    <location>
        <begin position="49"/>
        <end position="311"/>
    </location>
</feature>